<keyword evidence="1" id="KW-0472">Membrane</keyword>
<dbReference type="EMBL" id="JAAKYA010000032">
    <property type="protein sequence ID" value="NGO38858.1"/>
    <property type="molecule type" value="Genomic_DNA"/>
</dbReference>
<protein>
    <submittedName>
        <fullName evidence="2">Type II secretion system protein</fullName>
    </submittedName>
</protein>
<feature type="transmembrane region" description="Helical" evidence="1">
    <location>
        <begin position="12"/>
        <end position="36"/>
    </location>
</feature>
<dbReference type="Gene3D" id="3.30.700.10">
    <property type="entry name" value="Glycoprotein, Type 4 Pilin"/>
    <property type="match status" value="1"/>
</dbReference>
<reference evidence="2 3" key="1">
    <citation type="submission" date="2020-02" db="EMBL/GenBank/DDBJ databases">
        <title>Draft genome sequence of Limisphaera ngatamarikiensis NGM72.4T, a thermophilic Verrucomicrobia grouped in subdivision 3.</title>
        <authorList>
            <person name="Carere C.R."/>
            <person name="Steen J."/>
            <person name="Hugenholtz P."/>
            <person name="Stott M.B."/>
        </authorList>
    </citation>
    <scope>NUCLEOTIDE SEQUENCE [LARGE SCALE GENOMIC DNA]</scope>
    <source>
        <strain evidence="2 3">NGM72.4</strain>
    </source>
</reference>
<keyword evidence="1" id="KW-0812">Transmembrane</keyword>
<dbReference type="AlphaFoldDB" id="A0A6M1RFP6"/>
<dbReference type="SUPFAM" id="SSF54523">
    <property type="entry name" value="Pili subunits"/>
    <property type="match status" value="1"/>
</dbReference>
<gene>
    <name evidence="2" type="ORF">G4L39_05540</name>
</gene>
<proteinExistence type="predicted"/>
<dbReference type="PANTHER" id="PTHR30093">
    <property type="entry name" value="GENERAL SECRETION PATHWAY PROTEIN G"/>
    <property type="match status" value="1"/>
</dbReference>
<keyword evidence="3" id="KW-1185">Reference proteome</keyword>
<keyword evidence="1" id="KW-1133">Transmembrane helix</keyword>
<evidence type="ECO:0000256" key="1">
    <source>
        <dbReference type="SAM" id="Phobius"/>
    </source>
</evidence>
<dbReference type="NCBIfam" id="TIGR02532">
    <property type="entry name" value="IV_pilin_GFxxxE"/>
    <property type="match status" value="1"/>
</dbReference>
<evidence type="ECO:0000313" key="3">
    <source>
        <dbReference type="Proteomes" id="UP000477311"/>
    </source>
</evidence>
<sequence length="302" mass="33016">MRPDSQTQRSRVSGAFTLIELLVVIAIIAILAGMLLPALSKAKSKTQGIYCMNNGNQLIKAITLYASDHRELLPPNPDDGNTVLGHNWCAGQAGRGGAQEFNPDILRDPERTLVAPYIGNNIEIFRCPADKRSGFYTGTDPAKRGQSVRAARTIAMSQAVGTICQVFDASGAGHGGVPNRPVNGPWLNNNHSHRRGQPFLTYGKTTDFTRPGPAMTWVILDEDDRSLNDAGFAVGVMNPEWIDWPGTYHNFGAGFAFADGHSEIHKWRDSRTQVIGNNVARRAVPGSPDWQWIAERTTARVN</sequence>
<accession>A0A6M1RFP6</accession>
<dbReference type="InterPro" id="IPR045584">
    <property type="entry name" value="Pilin-like"/>
</dbReference>
<evidence type="ECO:0000313" key="2">
    <source>
        <dbReference type="EMBL" id="NGO38858.1"/>
    </source>
</evidence>
<organism evidence="2 3">
    <name type="scientific">Limisphaera ngatamarikiensis</name>
    <dbReference type="NCBI Taxonomy" id="1324935"/>
    <lineage>
        <taxon>Bacteria</taxon>
        <taxon>Pseudomonadati</taxon>
        <taxon>Verrucomicrobiota</taxon>
        <taxon>Verrucomicrobiia</taxon>
        <taxon>Limisphaerales</taxon>
        <taxon>Limisphaeraceae</taxon>
        <taxon>Limisphaera</taxon>
    </lineage>
</organism>
<dbReference type="Proteomes" id="UP000477311">
    <property type="component" value="Unassembled WGS sequence"/>
</dbReference>
<dbReference type="Pfam" id="PF07963">
    <property type="entry name" value="N_methyl"/>
    <property type="match status" value="1"/>
</dbReference>
<name>A0A6M1RFP6_9BACT</name>
<comment type="caution">
    <text evidence="2">The sequence shown here is derived from an EMBL/GenBank/DDBJ whole genome shotgun (WGS) entry which is preliminary data.</text>
</comment>
<dbReference type="InterPro" id="IPR012902">
    <property type="entry name" value="N_methyl_site"/>
</dbReference>